<dbReference type="InterPro" id="IPR011009">
    <property type="entry name" value="Kinase-like_dom_sf"/>
</dbReference>
<dbReference type="GO" id="GO:1990234">
    <property type="term" value="C:transferase complex"/>
    <property type="evidence" value="ECO:0007669"/>
    <property type="project" value="UniProtKB-ARBA"/>
</dbReference>
<feature type="repeat" description="WD" evidence="7">
    <location>
        <begin position="598"/>
        <end position="632"/>
    </location>
</feature>
<dbReference type="SUPFAM" id="SSF56112">
    <property type="entry name" value="Protein kinase-like (PK-like)"/>
    <property type="match status" value="1"/>
</dbReference>
<dbReference type="SUPFAM" id="SSF50978">
    <property type="entry name" value="WD40 repeat-like"/>
    <property type="match status" value="1"/>
</dbReference>
<keyword evidence="11" id="KW-1185">Reference proteome</keyword>
<evidence type="ECO:0000313" key="11">
    <source>
        <dbReference type="Proteomes" id="UP001187682"/>
    </source>
</evidence>
<evidence type="ECO:0000256" key="6">
    <source>
        <dbReference type="ARBA" id="ARBA00043913"/>
    </source>
</evidence>
<dbReference type="Proteomes" id="UP001187682">
    <property type="component" value="Unassembled WGS sequence"/>
</dbReference>
<comment type="function">
    <text evidence="6">Involved in mitochondrial fission. Acts as an adapter protein required to form mitochondrial fission complexes. Formation of these complexes is required to promote constriction and fission of the mitochondrial compartment at a late step in mitochondrial division.</text>
</comment>
<dbReference type="GO" id="GO:0005524">
    <property type="term" value="F:ATP binding"/>
    <property type="evidence" value="ECO:0007669"/>
    <property type="project" value="InterPro"/>
</dbReference>
<evidence type="ECO:0000256" key="4">
    <source>
        <dbReference type="ARBA" id="ARBA00038415"/>
    </source>
</evidence>
<comment type="caution">
    <text evidence="10">The sequence shown here is derived from an EMBL/GenBank/DDBJ whole genome shotgun (WGS) entry which is preliminary data.</text>
</comment>
<evidence type="ECO:0000313" key="10">
    <source>
        <dbReference type="EMBL" id="SPO02533.1"/>
    </source>
</evidence>
<dbReference type="PANTHER" id="PTHR22847">
    <property type="entry name" value="WD40 REPEAT PROTEIN"/>
    <property type="match status" value="1"/>
</dbReference>
<sequence>MSRYPDLVQGTKLDTSFTDDYTVHEHEDSEDEQCLGRPARRVEYWRTERPLAEGGFGEVYLQQCIEGRRRVYLRAVKVLSKFKSRAKNINYITELEVIAKFSQKRYSNYFVKLLGWYDTDNDLFIAMEYFPLGDLQQYISKNQSLPEPDAQQVSYQVLEGLNYMHSENFAHRDIKPGNILIKSCPPDGSWWIKLSDFGISKRLDPSVEQNSTVKGTWSYMPPELFGYESGTPRVINYQAADMWSAGEMVFRMLSNEAVFPSPQVLLRYAAQPDFFPSEPLERNGAGKQAVDFIRSLMRPAPGDRLTSSQALDHPWLRPLRPSAPVISAMASRSTAPTPPMGSGLTTSNGWGTASSTDMSISRASLSAPPRPTTRPLTTSAPAIESRSSDSLFPPSLRLAPPTNQPSDKAWDGESSINVWDHDSGACIQTLKGHSSSVYSVTFSPDGRQIISGSVDRTIKIWDRNSGACMQTLKGHGGLVLSVTFSPDGRQIISGSVDRTVKIWDRNSGTCMQTLEGHGGSVGSVTFSPDGRQIISGSDDDTIKIWDCNSGTCMQTLEGHGNSVCSVAFSPDGRQIISGSDDSTIKIWDRDSGACAQTLKGHSSPVRSVAFSPDGRQIISGSLDSTIKVWARD</sequence>
<dbReference type="SMART" id="SM00220">
    <property type="entry name" value="S_TKc"/>
    <property type="match status" value="1"/>
</dbReference>
<dbReference type="InterPro" id="IPR000719">
    <property type="entry name" value="Prot_kinase_dom"/>
</dbReference>
<dbReference type="SMART" id="SM00320">
    <property type="entry name" value="WD40"/>
    <property type="match status" value="5"/>
</dbReference>
<feature type="repeat" description="WD" evidence="7">
    <location>
        <begin position="514"/>
        <end position="555"/>
    </location>
</feature>
<evidence type="ECO:0000256" key="7">
    <source>
        <dbReference type="PROSITE-ProRule" id="PRU00221"/>
    </source>
</evidence>
<dbReference type="PANTHER" id="PTHR22847:SF637">
    <property type="entry name" value="WD REPEAT DOMAIN 5B"/>
    <property type="match status" value="1"/>
</dbReference>
<dbReference type="PROSITE" id="PS50011">
    <property type="entry name" value="PROTEIN_KINASE_DOM"/>
    <property type="match status" value="1"/>
</dbReference>
<feature type="domain" description="Protein kinase" evidence="9">
    <location>
        <begin position="45"/>
        <end position="316"/>
    </location>
</feature>
<evidence type="ECO:0000256" key="5">
    <source>
        <dbReference type="ARBA" id="ARBA00039789"/>
    </source>
</evidence>
<dbReference type="InterPro" id="IPR008271">
    <property type="entry name" value="Ser/Thr_kinase_AS"/>
</dbReference>
<feature type="repeat" description="WD" evidence="7">
    <location>
        <begin position="430"/>
        <end position="471"/>
    </location>
</feature>
<dbReference type="EMBL" id="ONZQ02000006">
    <property type="protein sequence ID" value="SPO02533.1"/>
    <property type="molecule type" value="Genomic_DNA"/>
</dbReference>
<dbReference type="InterPro" id="IPR015943">
    <property type="entry name" value="WD40/YVTN_repeat-like_dom_sf"/>
</dbReference>
<feature type="compositionally biased region" description="Polar residues" evidence="8">
    <location>
        <begin position="343"/>
        <end position="363"/>
    </location>
</feature>
<evidence type="ECO:0000256" key="1">
    <source>
        <dbReference type="ARBA" id="ARBA00022574"/>
    </source>
</evidence>
<evidence type="ECO:0000256" key="8">
    <source>
        <dbReference type="SAM" id="MobiDB-lite"/>
    </source>
</evidence>
<accession>A0AAE8SVC0</accession>
<keyword evidence="3" id="KW-0175">Coiled coil</keyword>
<dbReference type="PROSITE" id="PS00108">
    <property type="entry name" value="PROTEIN_KINASE_ST"/>
    <property type="match status" value="1"/>
</dbReference>
<protein>
    <recommendedName>
        <fullName evidence="5">Mitochondrial division protein 1</fullName>
    </recommendedName>
</protein>
<comment type="similarity">
    <text evidence="4">Belongs to the WD repeat MDV1/CAF4 family.</text>
</comment>
<gene>
    <name evidence="10" type="ORF">DNG_05206</name>
</gene>
<dbReference type="Pfam" id="PF00069">
    <property type="entry name" value="Pkinase"/>
    <property type="match status" value="1"/>
</dbReference>
<dbReference type="Gene3D" id="2.130.10.10">
    <property type="entry name" value="YVTN repeat-like/Quinoprotein amine dehydrogenase"/>
    <property type="match status" value="3"/>
</dbReference>
<keyword evidence="1 7" id="KW-0853">WD repeat</keyword>
<evidence type="ECO:0000256" key="2">
    <source>
        <dbReference type="ARBA" id="ARBA00022737"/>
    </source>
</evidence>
<reference evidence="10" key="1">
    <citation type="submission" date="2018-03" db="EMBL/GenBank/DDBJ databases">
        <authorList>
            <person name="Guldener U."/>
        </authorList>
    </citation>
    <scope>NUCLEOTIDE SEQUENCE</scope>
</reference>
<keyword evidence="2" id="KW-0677">Repeat</keyword>
<dbReference type="InterPro" id="IPR001680">
    <property type="entry name" value="WD40_rpt"/>
</dbReference>
<dbReference type="Gene3D" id="1.10.510.10">
    <property type="entry name" value="Transferase(Phosphotransferase) domain 1"/>
    <property type="match status" value="1"/>
</dbReference>
<name>A0AAE8SVC0_9PEZI</name>
<proteinExistence type="inferred from homology"/>
<dbReference type="AlphaFoldDB" id="A0AAE8SVC0"/>
<dbReference type="InterPro" id="IPR020472">
    <property type="entry name" value="WD40_PAC1"/>
</dbReference>
<dbReference type="Pfam" id="PF00400">
    <property type="entry name" value="WD40"/>
    <property type="match status" value="5"/>
</dbReference>
<evidence type="ECO:0000256" key="3">
    <source>
        <dbReference type="ARBA" id="ARBA00023054"/>
    </source>
</evidence>
<dbReference type="GO" id="GO:0004672">
    <property type="term" value="F:protein kinase activity"/>
    <property type="evidence" value="ECO:0007669"/>
    <property type="project" value="InterPro"/>
</dbReference>
<dbReference type="PROSITE" id="PS50082">
    <property type="entry name" value="WD_REPEATS_2"/>
    <property type="match status" value="5"/>
</dbReference>
<evidence type="ECO:0000259" key="9">
    <source>
        <dbReference type="PROSITE" id="PS50011"/>
    </source>
</evidence>
<dbReference type="InterPro" id="IPR036322">
    <property type="entry name" value="WD40_repeat_dom_sf"/>
</dbReference>
<organism evidence="10 11">
    <name type="scientific">Cephalotrichum gorgonifer</name>
    <dbReference type="NCBI Taxonomy" id="2041049"/>
    <lineage>
        <taxon>Eukaryota</taxon>
        <taxon>Fungi</taxon>
        <taxon>Dikarya</taxon>
        <taxon>Ascomycota</taxon>
        <taxon>Pezizomycotina</taxon>
        <taxon>Sordariomycetes</taxon>
        <taxon>Hypocreomycetidae</taxon>
        <taxon>Microascales</taxon>
        <taxon>Microascaceae</taxon>
        <taxon>Cephalotrichum</taxon>
    </lineage>
</organism>
<dbReference type="PRINTS" id="PR00320">
    <property type="entry name" value="GPROTEINBRPT"/>
</dbReference>
<dbReference type="CDD" id="cd00200">
    <property type="entry name" value="WD40"/>
    <property type="match status" value="1"/>
</dbReference>
<feature type="compositionally biased region" description="Low complexity" evidence="8">
    <location>
        <begin position="373"/>
        <end position="382"/>
    </location>
</feature>
<feature type="repeat" description="WD" evidence="7">
    <location>
        <begin position="472"/>
        <end position="513"/>
    </location>
</feature>
<feature type="region of interest" description="Disordered" evidence="8">
    <location>
        <begin position="328"/>
        <end position="414"/>
    </location>
</feature>
<dbReference type="PROSITE" id="PS50294">
    <property type="entry name" value="WD_REPEATS_REGION"/>
    <property type="match status" value="5"/>
</dbReference>
<feature type="repeat" description="WD" evidence="7">
    <location>
        <begin position="556"/>
        <end position="597"/>
    </location>
</feature>